<sequence length="52" mass="5568">MQLLVTVTVTDDMRKQPEPSRDSVGCGHQGCGAARPPTTPAEHKNPLKRAQG</sequence>
<reference evidence="2 3" key="1">
    <citation type="submission" date="2016-07" db="EMBL/GenBank/DDBJ databases">
        <title>Multiple horizontal gene transfer events from other fungi enriched the ability of initially mycotrophic Trichoderma (Ascomycota) to feed on dead plant biomass.</title>
        <authorList>
            <consortium name="DOE Joint Genome Institute"/>
            <person name="Aerts A."/>
            <person name="Atanasova L."/>
            <person name="Chenthamara K."/>
            <person name="Zhang J."/>
            <person name="Grujic M."/>
            <person name="Henrissat B."/>
            <person name="Kuo A."/>
            <person name="Salamov A."/>
            <person name="Lipzen A."/>
            <person name="Labutti K."/>
            <person name="Barry K."/>
            <person name="Miao Y."/>
            <person name="Rahimi M.J."/>
            <person name="Shen Q."/>
            <person name="Grigoriev I.V."/>
            <person name="Kubicek C.P."/>
            <person name="Druzhinina I.S."/>
        </authorList>
    </citation>
    <scope>NUCLEOTIDE SEQUENCE [LARGE SCALE GENOMIC DNA]</scope>
    <source>
        <strain evidence="2 3">ATCC 18648</strain>
    </source>
</reference>
<keyword evidence="3" id="KW-1185">Reference proteome</keyword>
<dbReference type="AlphaFoldDB" id="A0A2T4BRH8"/>
<organism evidence="2 3">
    <name type="scientific">Trichoderma longibrachiatum ATCC 18648</name>
    <dbReference type="NCBI Taxonomy" id="983965"/>
    <lineage>
        <taxon>Eukaryota</taxon>
        <taxon>Fungi</taxon>
        <taxon>Dikarya</taxon>
        <taxon>Ascomycota</taxon>
        <taxon>Pezizomycotina</taxon>
        <taxon>Sordariomycetes</taxon>
        <taxon>Hypocreomycetidae</taxon>
        <taxon>Hypocreales</taxon>
        <taxon>Hypocreaceae</taxon>
        <taxon>Trichoderma</taxon>
    </lineage>
</organism>
<evidence type="ECO:0000256" key="1">
    <source>
        <dbReference type="SAM" id="MobiDB-lite"/>
    </source>
</evidence>
<accession>A0A2T4BRH8</accession>
<evidence type="ECO:0000313" key="2">
    <source>
        <dbReference type="EMBL" id="PTB71923.1"/>
    </source>
</evidence>
<dbReference type="Proteomes" id="UP000240760">
    <property type="component" value="Unassembled WGS sequence"/>
</dbReference>
<protein>
    <submittedName>
        <fullName evidence="2">Uncharacterized protein</fullName>
    </submittedName>
</protein>
<dbReference type="EMBL" id="KZ679144">
    <property type="protein sequence ID" value="PTB71923.1"/>
    <property type="molecule type" value="Genomic_DNA"/>
</dbReference>
<proteinExistence type="predicted"/>
<gene>
    <name evidence="2" type="ORF">M440DRAFT_1405957</name>
</gene>
<name>A0A2T4BRH8_TRILO</name>
<evidence type="ECO:0000313" key="3">
    <source>
        <dbReference type="Proteomes" id="UP000240760"/>
    </source>
</evidence>
<feature type="compositionally biased region" description="Basic and acidic residues" evidence="1">
    <location>
        <begin position="11"/>
        <end position="21"/>
    </location>
</feature>
<feature type="region of interest" description="Disordered" evidence="1">
    <location>
        <begin position="1"/>
        <end position="52"/>
    </location>
</feature>